<dbReference type="InParanoid" id="A0A1Y2EJV8"/>
<dbReference type="SUPFAM" id="SSF55048">
    <property type="entry name" value="Probable ACP-binding domain of malonyl-CoA ACP transacylase"/>
    <property type="match status" value="1"/>
</dbReference>
<accession>A0A1Y2EJV8</accession>
<keyword evidence="4" id="KW-1185">Reference proteome</keyword>
<protein>
    <submittedName>
        <fullName evidence="3">Uncharacterized protein</fullName>
    </submittedName>
</protein>
<dbReference type="InterPro" id="IPR001227">
    <property type="entry name" value="Ac_transferase_dom_sf"/>
</dbReference>
<reference evidence="3 4" key="1">
    <citation type="submission" date="2016-07" db="EMBL/GenBank/DDBJ databases">
        <title>Pervasive Adenine N6-methylation of Active Genes in Fungi.</title>
        <authorList>
            <consortium name="DOE Joint Genome Institute"/>
            <person name="Mondo S.J."/>
            <person name="Dannebaum R.O."/>
            <person name="Kuo R.C."/>
            <person name="Labutti K."/>
            <person name="Haridas S."/>
            <person name="Kuo A."/>
            <person name="Salamov A."/>
            <person name="Ahrendt S.R."/>
            <person name="Lipzen A."/>
            <person name="Sullivan W."/>
            <person name="Andreopoulos W.B."/>
            <person name="Clum A."/>
            <person name="Lindquist E."/>
            <person name="Daum C."/>
            <person name="Ramamoorthy G.K."/>
            <person name="Gryganskyi A."/>
            <person name="Culley D."/>
            <person name="Magnuson J.K."/>
            <person name="James T.Y."/>
            <person name="O'Malley M.A."/>
            <person name="Stajich J.E."/>
            <person name="Spatafora J.W."/>
            <person name="Visel A."/>
            <person name="Grigoriev I.V."/>
        </authorList>
    </citation>
    <scope>NUCLEOTIDE SEQUENCE [LARGE SCALE GENOMIC DNA]</scope>
    <source>
        <strain evidence="3 4">CBS 129021</strain>
    </source>
</reference>
<keyword evidence="2" id="KW-0597">Phosphoprotein</keyword>
<organism evidence="3 4">
    <name type="scientific">Pseudomassariella vexata</name>
    <dbReference type="NCBI Taxonomy" id="1141098"/>
    <lineage>
        <taxon>Eukaryota</taxon>
        <taxon>Fungi</taxon>
        <taxon>Dikarya</taxon>
        <taxon>Ascomycota</taxon>
        <taxon>Pezizomycotina</taxon>
        <taxon>Sordariomycetes</taxon>
        <taxon>Xylariomycetidae</taxon>
        <taxon>Amphisphaeriales</taxon>
        <taxon>Pseudomassariaceae</taxon>
        <taxon>Pseudomassariella</taxon>
    </lineage>
</organism>
<dbReference type="GO" id="GO:0006633">
    <property type="term" value="P:fatty acid biosynthetic process"/>
    <property type="evidence" value="ECO:0007669"/>
    <property type="project" value="TreeGrafter"/>
</dbReference>
<dbReference type="PANTHER" id="PTHR43775">
    <property type="entry name" value="FATTY ACID SYNTHASE"/>
    <property type="match status" value="1"/>
</dbReference>
<dbReference type="STRING" id="1141098.A0A1Y2EJV8"/>
<comment type="caution">
    <text evidence="3">The sequence shown here is derived from an EMBL/GenBank/DDBJ whole genome shotgun (WGS) entry which is preliminary data.</text>
</comment>
<sequence length="222" mass="24027">MVFSANYQDSLKRQINALSAHPLDPRVRAKLSDLSYKLSDRCPPRFCRAFLWGLPDKVSSIEAGSAINAKTGHEAFKTSLIFTGQGAQLTVGIVATIRINRAPSLYAPKQAQVLAALRHGATARPASGPRVLECAGTYDLVRLDVKAVHPYLDATSVGEDVFIAYYNSPASVTVSGSSALLAGLVETIKADSLFTRILQVEVTYHSHHMRSTVSHHGDLLKL</sequence>
<dbReference type="Proteomes" id="UP000193689">
    <property type="component" value="Unassembled WGS sequence"/>
</dbReference>
<evidence type="ECO:0000313" key="4">
    <source>
        <dbReference type="Proteomes" id="UP000193689"/>
    </source>
</evidence>
<dbReference type="EMBL" id="MCFJ01000001">
    <property type="protein sequence ID" value="ORY71787.1"/>
    <property type="molecule type" value="Genomic_DNA"/>
</dbReference>
<dbReference type="GO" id="GO:0004312">
    <property type="term" value="F:fatty acid synthase activity"/>
    <property type="evidence" value="ECO:0007669"/>
    <property type="project" value="TreeGrafter"/>
</dbReference>
<dbReference type="InterPro" id="IPR050091">
    <property type="entry name" value="PKS_NRPS_Biosynth_Enz"/>
</dbReference>
<proteinExistence type="predicted"/>
<gene>
    <name evidence="3" type="ORF">BCR38DRAFT_404828</name>
</gene>
<evidence type="ECO:0000256" key="2">
    <source>
        <dbReference type="ARBA" id="ARBA00022553"/>
    </source>
</evidence>
<dbReference type="RefSeq" id="XP_040721379.1">
    <property type="nucleotide sequence ID" value="XM_040857889.1"/>
</dbReference>
<name>A0A1Y2EJV8_9PEZI</name>
<dbReference type="OrthoDB" id="3559939at2759"/>
<dbReference type="Gene3D" id="3.40.366.10">
    <property type="entry name" value="Malonyl-Coenzyme A Acyl Carrier Protein, domain 2"/>
    <property type="match status" value="1"/>
</dbReference>
<evidence type="ECO:0000256" key="1">
    <source>
        <dbReference type="ARBA" id="ARBA00022450"/>
    </source>
</evidence>
<keyword evidence="1" id="KW-0596">Phosphopantetheine</keyword>
<dbReference type="AlphaFoldDB" id="A0A1Y2EJV8"/>
<dbReference type="GeneID" id="63774101"/>
<dbReference type="GO" id="GO:0044550">
    <property type="term" value="P:secondary metabolite biosynthetic process"/>
    <property type="evidence" value="ECO:0007669"/>
    <property type="project" value="TreeGrafter"/>
</dbReference>
<dbReference type="InterPro" id="IPR016036">
    <property type="entry name" value="Malonyl_transacylase_ACP-bd"/>
</dbReference>
<dbReference type="PANTHER" id="PTHR43775:SF18">
    <property type="entry name" value="ENZYME, PUTATIVE (JCVI)-RELATED"/>
    <property type="match status" value="1"/>
</dbReference>
<evidence type="ECO:0000313" key="3">
    <source>
        <dbReference type="EMBL" id="ORY71787.1"/>
    </source>
</evidence>